<dbReference type="Pfam" id="PF00787">
    <property type="entry name" value="PX"/>
    <property type="match status" value="1"/>
</dbReference>
<dbReference type="OrthoDB" id="428895at2759"/>
<dbReference type="CDD" id="cd17689">
    <property type="entry name" value="RUN_SNX29"/>
    <property type="match status" value="1"/>
</dbReference>
<dbReference type="PANTHER" id="PTHR47194:SF4">
    <property type="entry name" value="SORTING NEXIN-29"/>
    <property type="match status" value="1"/>
</dbReference>
<dbReference type="CTD" id="92017"/>
<sequence>MKRVTEAGSQTNDTKRQFLLERLLDAVKQCQIRFGGRKEIASDSDSRVTCLCAQFEAVFQHGLRRSRGLALTAAAIKQAAGFSSKTETEPVFWYYVKEVLNRHELQRFYSLKAITTDIGRGRAWLRCALNEHSLERYVHMLLADKSRLSVFYEDWSFMMDEERSSMIPTMAAGLNSILFAINIDNKDLNGQSKCTPTVSDLLKESTQNVTSLLKESTQGVSSLLREITASSAVSILIKPEQDSDPLPVLPRNVNADLKYKKDRKKKKRVTNIISFDEEEDEQNLGDCTKTLTGESSEESVDRSSVLALSSSESTLGKNLNGSESNHSWKNNSVFMNGECEYQKLDVKSIDDEDADEDELYGKSLGNKGTEGGTEASEKPREIVTCNSQICSWSPLQVLNDDSDVLFPVSAVGSYSQTDNLENGEGHEHAVHPVELVPRRSDLPYRVEVSPPAQVNTLSSMLPSATVPESMTINELRQAIVAMMNRKDELEEQNRSLRNLLDAEMEHSAALRQEVENCRRKVAEQEERHATKVQALARENEVLKVQLKKYVGAVQMLRREGQTVEVLPNIWSTDGEFTIPEQKQAENNEELASSYERKLIEVAEMHGELIEFNERLHRALMAKEALVFQMRQELIDLRGPVPGDLSQTSEDQSLSDFEISNRALINVWIPSVFLRGKAANAFHVYQVYIRIKDDEWNVYRRYAEFRSLHQKLQNKYQQVRTFNFPPKKAIGNKDAKFVEERRKQLQNYLRNVMNKIIQTVPEFTANPKKETLIQLMPFFLDIPASGEAVSKSNRSRVSTRFPKLSRGHPREPRSLEPQSGDL</sequence>
<reference evidence="6" key="1">
    <citation type="submission" date="2025-08" db="UniProtKB">
        <authorList>
            <consortium name="RefSeq"/>
        </authorList>
    </citation>
    <scope>IDENTIFICATION</scope>
</reference>
<dbReference type="InterPro" id="IPR047329">
    <property type="entry name" value="RUN_SNX29"/>
</dbReference>
<evidence type="ECO:0000256" key="2">
    <source>
        <dbReference type="SAM" id="MobiDB-lite"/>
    </source>
</evidence>
<dbReference type="SMART" id="SM00312">
    <property type="entry name" value="PX"/>
    <property type="match status" value="1"/>
</dbReference>
<feature type="domain" description="RUN" evidence="4">
    <location>
        <begin position="42"/>
        <end position="186"/>
    </location>
</feature>
<dbReference type="KEGG" id="gfr:102039588"/>
<dbReference type="PROSITE" id="PS50826">
    <property type="entry name" value="RUN"/>
    <property type="match status" value="1"/>
</dbReference>
<dbReference type="InterPro" id="IPR004012">
    <property type="entry name" value="Run_dom"/>
</dbReference>
<dbReference type="InterPro" id="IPR037916">
    <property type="entry name" value="SNX29_PX"/>
</dbReference>
<protein>
    <submittedName>
        <fullName evidence="6">Sorting nexin-29</fullName>
    </submittedName>
</protein>
<dbReference type="CDD" id="cd07277">
    <property type="entry name" value="PX_RUN"/>
    <property type="match status" value="1"/>
</dbReference>
<dbReference type="GeneID" id="102039588"/>
<dbReference type="PROSITE" id="PS50195">
    <property type="entry name" value="PX"/>
    <property type="match status" value="1"/>
</dbReference>
<dbReference type="SUPFAM" id="SSF140741">
    <property type="entry name" value="RUN domain-like"/>
    <property type="match status" value="1"/>
</dbReference>
<dbReference type="AlphaFoldDB" id="A0A6I9HGH3"/>
<feature type="region of interest" description="Disordered" evidence="2">
    <location>
        <begin position="788"/>
        <end position="821"/>
    </location>
</feature>
<dbReference type="Pfam" id="PF02759">
    <property type="entry name" value="RUN"/>
    <property type="match status" value="1"/>
</dbReference>
<dbReference type="Proteomes" id="UP000504602">
    <property type="component" value="Unplaced"/>
</dbReference>
<evidence type="ECO:0000313" key="5">
    <source>
        <dbReference type="Proteomes" id="UP000504602"/>
    </source>
</evidence>
<dbReference type="PANTHER" id="PTHR47194">
    <property type="entry name" value="SORTING NEXIN-29-RELATED"/>
    <property type="match status" value="1"/>
</dbReference>
<dbReference type="InParanoid" id="A0A6I9HGH3"/>
<dbReference type="InterPro" id="IPR001683">
    <property type="entry name" value="PX_dom"/>
</dbReference>
<gene>
    <name evidence="6" type="primary">SNX29</name>
</gene>
<feature type="region of interest" description="Disordered" evidence="2">
    <location>
        <begin position="358"/>
        <end position="380"/>
    </location>
</feature>
<dbReference type="RefSeq" id="XP_005420473.2">
    <property type="nucleotide sequence ID" value="XM_005420416.2"/>
</dbReference>
<dbReference type="Gene3D" id="3.30.1520.10">
    <property type="entry name" value="Phox-like domain"/>
    <property type="match status" value="1"/>
</dbReference>
<evidence type="ECO:0000259" key="4">
    <source>
        <dbReference type="PROSITE" id="PS50826"/>
    </source>
</evidence>
<organism evidence="5 6">
    <name type="scientific">Geospiza fortis</name>
    <name type="common">Medium ground-finch</name>
    <dbReference type="NCBI Taxonomy" id="48883"/>
    <lineage>
        <taxon>Eukaryota</taxon>
        <taxon>Metazoa</taxon>
        <taxon>Chordata</taxon>
        <taxon>Craniata</taxon>
        <taxon>Vertebrata</taxon>
        <taxon>Euteleostomi</taxon>
        <taxon>Archelosauria</taxon>
        <taxon>Archosauria</taxon>
        <taxon>Dinosauria</taxon>
        <taxon>Saurischia</taxon>
        <taxon>Theropoda</taxon>
        <taxon>Coelurosauria</taxon>
        <taxon>Aves</taxon>
        <taxon>Neognathae</taxon>
        <taxon>Neoaves</taxon>
        <taxon>Telluraves</taxon>
        <taxon>Australaves</taxon>
        <taxon>Passeriformes</taxon>
        <taxon>Thraupidae</taxon>
        <taxon>Geospiza</taxon>
    </lineage>
</organism>
<feature type="domain" description="PX" evidence="3">
    <location>
        <begin position="662"/>
        <end position="785"/>
    </location>
</feature>
<evidence type="ECO:0000259" key="3">
    <source>
        <dbReference type="PROSITE" id="PS50195"/>
    </source>
</evidence>
<dbReference type="GO" id="GO:0035091">
    <property type="term" value="F:phosphatidylinositol binding"/>
    <property type="evidence" value="ECO:0007669"/>
    <property type="project" value="InterPro"/>
</dbReference>
<dbReference type="InterPro" id="IPR036871">
    <property type="entry name" value="PX_dom_sf"/>
</dbReference>
<name>A0A6I9HGH3_GEOFO</name>
<proteinExistence type="predicted"/>
<accession>A0A6I9HGH3</accession>
<feature type="coiled-coil region" evidence="1">
    <location>
        <begin position="472"/>
        <end position="527"/>
    </location>
</feature>
<dbReference type="SUPFAM" id="SSF64268">
    <property type="entry name" value="PX domain"/>
    <property type="match status" value="1"/>
</dbReference>
<evidence type="ECO:0000313" key="6">
    <source>
        <dbReference type="RefSeq" id="XP_005420473.2"/>
    </source>
</evidence>
<dbReference type="InterPro" id="IPR037213">
    <property type="entry name" value="Run_dom_sf"/>
</dbReference>
<dbReference type="Gene3D" id="1.20.58.900">
    <property type="match status" value="1"/>
</dbReference>
<dbReference type="SMART" id="SM00593">
    <property type="entry name" value="RUN"/>
    <property type="match status" value="1"/>
</dbReference>
<keyword evidence="1" id="KW-0175">Coiled coil</keyword>
<keyword evidence="5" id="KW-1185">Reference proteome</keyword>
<evidence type="ECO:0000256" key="1">
    <source>
        <dbReference type="SAM" id="Coils"/>
    </source>
</evidence>